<keyword evidence="3" id="KW-1185">Reference proteome</keyword>
<dbReference type="Proteomes" id="UP001642540">
    <property type="component" value="Unassembled WGS sequence"/>
</dbReference>
<protein>
    <submittedName>
        <fullName evidence="2">Uncharacterized protein</fullName>
    </submittedName>
</protein>
<accession>A0ABP1QM34</accession>
<proteinExistence type="predicted"/>
<feature type="transmembrane region" description="Helical" evidence="1">
    <location>
        <begin position="45"/>
        <end position="65"/>
    </location>
</feature>
<comment type="caution">
    <text evidence="2">The sequence shown here is derived from an EMBL/GenBank/DDBJ whole genome shotgun (WGS) entry which is preliminary data.</text>
</comment>
<evidence type="ECO:0000313" key="3">
    <source>
        <dbReference type="Proteomes" id="UP001642540"/>
    </source>
</evidence>
<keyword evidence="1" id="KW-1133">Transmembrane helix</keyword>
<sequence length="220" mass="25530">MGIGEAFINVQLVVQKFIHIPLLYDKKENRFLANPKMASLWPIKIWHIGNLFITMVQLFSIGHLVKLIKLDFDHNRSSEAYREEILIYVFTILITTQSNITWYTMEKDPKWFAHAVNEALRSCDIKYRGWPNKKRIPNSPEIICYILSLSFLFFPVAAVILPIIRKYDPINRMFMLLIPILSDTQRVVLVIIAYLLSCLFGAVSSLVLILTHANSKLHLK</sequence>
<gene>
    <name evidence="2" type="ORF">ODALV1_LOCUS11738</name>
</gene>
<dbReference type="EMBL" id="CAXLJM020000035">
    <property type="protein sequence ID" value="CAL8104379.1"/>
    <property type="molecule type" value="Genomic_DNA"/>
</dbReference>
<keyword evidence="1" id="KW-0812">Transmembrane</keyword>
<reference evidence="2 3" key="1">
    <citation type="submission" date="2024-08" db="EMBL/GenBank/DDBJ databases">
        <authorList>
            <person name="Cucini C."/>
            <person name="Frati F."/>
        </authorList>
    </citation>
    <scope>NUCLEOTIDE SEQUENCE [LARGE SCALE GENOMIC DNA]</scope>
</reference>
<keyword evidence="1" id="KW-0472">Membrane</keyword>
<feature type="transmembrane region" description="Helical" evidence="1">
    <location>
        <begin position="85"/>
        <end position="105"/>
    </location>
</feature>
<evidence type="ECO:0000256" key="1">
    <source>
        <dbReference type="SAM" id="Phobius"/>
    </source>
</evidence>
<organism evidence="2 3">
    <name type="scientific">Orchesella dallaii</name>
    <dbReference type="NCBI Taxonomy" id="48710"/>
    <lineage>
        <taxon>Eukaryota</taxon>
        <taxon>Metazoa</taxon>
        <taxon>Ecdysozoa</taxon>
        <taxon>Arthropoda</taxon>
        <taxon>Hexapoda</taxon>
        <taxon>Collembola</taxon>
        <taxon>Entomobryomorpha</taxon>
        <taxon>Entomobryoidea</taxon>
        <taxon>Orchesellidae</taxon>
        <taxon>Orchesellinae</taxon>
        <taxon>Orchesella</taxon>
    </lineage>
</organism>
<evidence type="ECO:0000313" key="2">
    <source>
        <dbReference type="EMBL" id="CAL8104379.1"/>
    </source>
</evidence>
<feature type="transmembrane region" description="Helical" evidence="1">
    <location>
        <begin position="142"/>
        <end position="164"/>
    </location>
</feature>
<name>A0ABP1QM34_9HEXA</name>
<feature type="transmembrane region" description="Helical" evidence="1">
    <location>
        <begin position="184"/>
        <end position="210"/>
    </location>
</feature>